<name>A0A024TJ50_9STRA</name>
<protein>
    <submittedName>
        <fullName evidence="1">Uncharacterized protein</fullName>
    </submittedName>
</protein>
<reference evidence="1" key="1">
    <citation type="submission" date="2013-12" db="EMBL/GenBank/DDBJ databases">
        <title>The Genome Sequence of Aphanomyces invadans NJM9701.</title>
        <authorList>
            <consortium name="The Broad Institute Genomics Platform"/>
            <person name="Russ C."/>
            <person name="Tyler B."/>
            <person name="van West P."/>
            <person name="Dieguez-Uribeondo J."/>
            <person name="Young S.K."/>
            <person name="Zeng Q."/>
            <person name="Gargeya S."/>
            <person name="Fitzgerald M."/>
            <person name="Abouelleil A."/>
            <person name="Alvarado L."/>
            <person name="Chapman S.B."/>
            <person name="Gainer-Dewar J."/>
            <person name="Goldberg J."/>
            <person name="Griggs A."/>
            <person name="Gujja S."/>
            <person name="Hansen M."/>
            <person name="Howarth C."/>
            <person name="Imamovic A."/>
            <person name="Ireland A."/>
            <person name="Larimer J."/>
            <person name="McCowan C."/>
            <person name="Murphy C."/>
            <person name="Pearson M."/>
            <person name="Poon T.W."/>
            <person name="Priest M."/>
            <person name="Roberts A."/>
            <person name="Saif S."/>
            <person name="Shea T."/>
            <person name="Sykes S."/>
            <person name="Wortman J."/>
            <person name="Nusbaum C."/>
            <person name="Birren B."/>
        </authorList>
    </citation>
    <scope>NUCLEOTIDE SEQUENCE [LARGE SCALE GENOMIC DNA]</scope>
    <source>
        <strain evidence="1">NJM9701</strain>
    </source>
</reference>
<accession>A0A024TJ50</accession>
<dbReference type="VEuPathDB" id="FungiDB:H310_12617"/>
<organism evidence="1">
    <name type="scientific">Aphanomyces invadans</name>
    <dbReference type="NCBI Taxonomy" id="157072"/>
    <lineage>
        <taxon>Eukaryota</taxon>
        <taxon>Sar</taxon>
        <taxon>Stramenopiles</taxon>
        <taxon>Oomycota</taxon>
        <taxon>Saprolegniomycetes</taxon>
        <taxon>Saprolegniales</taxon>
        <taxon>Verrucalvaceae</taxon>
        <taxon>Aphanomyces</taxon>
    </lineage>
</organism>
<dbReference type="GeneID" id="20089667"/>
<dbReference type="OrthoDB" id="121889at2759"/>
<dbReference type="EMBL" id="KI913992">
    <property type="protein sequence ID" value="ETV93352.1"/>
    <property type="molecule type" value="Genomic_DNA"/>
</dbReference>
<gene>
    <name evidence="1" type="ORF">H310_12617</name>
</gene>
<evidence type="ECO:0000313" key="1">
    <source>
        <dbReference type="EMBL" id="ETV93352.1"/>
    </source>
</evidence>
<dbReference type="RefSeq" id="XP_008877988.1">
    <property type="nucleotide sequence ID" value="XM_008879766.1"/>
</dbReference>
<dbReference type="AlphaFoldDB" id="A0A024TJ50"/>
<proteinExistence type="predicted"/>
<sequence length="111" mass="12322">MVLPLLWYTAVTCHAPDSVVSEIEDIALDFVHAKYCYLLRLRTMVKVLAHQGASTIVLPWLDPIVDLMHQVVSPAGHGLDILFLPIPRQARSTESSALTWSFLVNLSPIST</sequence>